<dbReference type="RefSeq" id="WP_272207496.1">
    <property type="nucleotide sequence ID" value="NZ_JAQONC010000004.1"/>
</dbReference>
<evidence type="ECO:0000313" key="1">
    <source>
        <dbReference type="EMBL" id="MDC2828519.1"/>
    </source>
</evidence>
<dbReference type="AlphaFoldDB" id="A0AAJ1HS32"/>
<reference evidence="1" key="1">
    <citation type="submission" date="2023-01" db="EMBL/GenBank/DDBJ databases">
        <title>Genome analysis of 13 Lactobacillus isolated from gut of wild boar.</title>
        <authorList>
            <person name="Papp P."/>
            <person name="Libisch B."/>
            <person name="Nagy T."/>
            <person name="Olasz F."/>
        </authorList>
    </citation>
    <scope>NUCLEOTIDE SEQUENCE</scope>
    <source>
        <strain evidence="1">F108</strain>
    </source>
</reference>
<sequence length="206" mass="23735">MLKFWPFKRKEREYEEEENEKAPSSILGQQSLMNIIGPSYWSADDLMRENMKHKTYGIAAHVPPSGYPRILDTGIFQELLAQGNVDLTIDVVPRTRRETIAKYSDIDNLLDQVQFDEDRLYDVAISLIVYGDSERDMNRNFGTAADLLANEGISITPYAKRVKGGYMQTIPIGVNQATPYEVLYKTFNRESSVKIRLEDVVKRQRY</sequence>
<dbReference type="Proteomes" id="UP001218021">
    <property type="component" value="Unassembled WGS sequence"/>
</dbReference>
<accession>A0AAJ1HS32</accession>
<evidence type="ECO:0000313" key="2">
    <source>
        <dbReference type="Proteomes" id="UP001218021"/>
    </source>
</evidence>
<name>A0AAJ1HS32_LIMMU</name>
<comment type="caution">
    <text evidence="1">The sequence shown here is derived from an EMBL/GenBank/DDBJ whole genome shotgun (WGS) entry which is preliminary data.</text>
</comment>
<dbReference type="EMBL" id="JAQOND010000032">
    <property type="protein sequence ID" value="MDC2828519.1"/>
    <property type="molecule type" value="Genomic_DNA"/>
</dbReference>
<proteinExistence type="predicted"/>
<organism evidence="1 2">
    <name type="scientific">Limosilactobacillus mucosae</name>
    <name type="common">Lactobacillus mucosae</name>
    <dbReference type="NCBI Taxonomy" id="97478"/>
    <lineage>
        <taxon>Bacteria</taxon>
        <taxon>Bacillati</taxon>
        <taxon>Bacillota</taxon>
        <taxon>Bacilli</taxon>
        <taxon>Lactobacillales</taxon>
        <taxon>Lactobacillaceae</taxon>
        <taxon>Limosilactobacillus</taxon>
    </lineage>
</organism>
<gene>
    <name evidence="1" type="ORF">PO158_09520</name>
</gene>
<protein>
    <submittedName>
        <fullName evidence="1">Uncharacterized protein</fullName>
    </submittedName>
</protein>